<evidence type="ECO:0000313" key="2">
    <source>
        <dbReference type="EMBL" id="MFC4347541.1"/>
    </source>
</evidence>
<gene>
    <name evidence="2" type="ORF">ACFO5Q_06745</name>
</gene>
<dbReference type="RefSeq" id="WP_068153296.1">
    <property type="nucleotide sequence ID" value="NZ_JBHSCR010000003.1"/>
</dbReference>
<feature type="compositionally biased region" description="Basic and acidic residues" evidence="1">
    <location>
        <begin position="1"/>
        <end position="13"/>
    </location>
</feature>
<reference evidence="3" key="1">
    <citation type="journal article" date="2019" name="Int. J. Syst. Evol. Microbiol.">
        <title>The Global Catalogue of Microorganisms (GCM) 10K type strain sequencing project: providing services to taxonomists for standard genome sequencing and annotation.</title>
        <authorList>
            <consortium name="The Broad Institute Genomics Platform"/>
            <consortium name="The Broad Institute Genome Sequencing Center for Infectious Disease"/>
            <person name="Wu L."/>
            <person name="Ma J."/>
        </authorList>
    </citation>
    <scope>NUCLEOTIDE SEQUENCE [LARGE SCALE GENOMIC DNA]</scope>
    <source>
        <strain evidence="3">CGMCC 1.15304</strain>
    </source>
</reference>
<evidence type="ECO:0008006" key="4">
    <source>
        <dbReference type="Google" id="ProtNLM"/>
    </source>
</evidence>
<organism evidence="2 3">
    <name type="scientific">Kordiimonas lipolytica</name>
    <dbReference type="NCBI Taxonomy" id="1662421"/>
    <lineage>
        <taxon>Bacteria</taxon>
        <taxon>Pseudomonadati</taxon>
        <taxon>Pseudomonadota</taxon>
        <taxon>Alphaproteobacteria</taxon>
        <taxon>Kordiimonadales</taxon>
        <taxon>Kordiimonadaceae</taxon>
        <taxon>Kordiimonas</taxon>
    </lineage>
</organism>
<sequence length="143" mass="14657">MAGNEGKKKKEGEPEAPEGNSDSVDTSALNPMIVQAVDYTNSVIGSSVSVEANGIAYQKVAQATAFSVQDATDYLRNMMAMAGAAQGVALEKMIEAAAIPDTTKIDAYQTVLSAAQAAITAAETVFSDVGSDAGTIASDYPKS</sequence>
<proteinExistence type="predicted"/>
<evidence type="ECO:0000256" key="1">
    <source>
        <dbReference type="SAM" id="MobiDB-lite"/>
    </source>
</evidence>
<dbReference type="EMBL" id="JBHSCR010000003">
    <property type="protein sequence ID" value="MFC4347541.1"/>
    <property type="molecule type" value="Genomic_DNA"/>
</dbReference>
<evidence type="ECO:0000313" key="3">
    <source>
        <dbReference type="Proteomes" id="UP001595776"/>
    </source>
</evidence>
<keyword evidence="3" id="KW-1185">Reference proteome</keyword>
<comment type="caution">
    <text evidence="2">The sequence shown here is derived from an EMBL/GenBank/DDBJ whole genome shotgun (WGS) entry which is preliminary data.</text>
</comment>
<name>A0ABV8U8K8_9PROT</name>
<accession>A0ABV8U8K8</accession>
<dbReference type="Proteomes" id="UP001595776">
    <property type="component" value="Unassembled WGS sequence"/>
</dbReference>
<feature type="region of interest" description="Disordered" evidence="1">
    <location>
        <begin position="1"/>
        <end position="27"/>
    </location>
</feature>
<protein>
    <recommendedName>
        <fullName evidence="4">Phasin domain-containing protein</fullName>
    </recommendedName>
</protein>